<sequence>MTRSDEMLAHELPKILADMIGLHSDLRDLGARLASAENTLLELRSNLSHQRASRLRLAERADRIDARIIRIEEVLDADEQGRRPG</sequence>
<dbReference type="EMBL" id="JAKGBZ010000110">
    <property type="protein sequence ID" value="MCF3948932.1"/>
    <property type="molecule type" value="Genomic_DNA"/>
</dbReference>
<evidence type="ECO:0000313" key="1">
    <source>
        <dbReference type="EMBL" id="MCF3948932.1"/>
    </source>
</evidence>
<protein>
    <recommendedName>
        <fullName evidence="3">DUF904 domain-containing protein</fullName>
    </recommendedName>
</protein>
<evidence type="ECO:0008006" key="3">
    <source>
        <dbReference type="Google" id="ProtNLM"/>
    </source>
</evidence>
<dbReference type="RefSeq" id="WP_235706237.1">
    <property type="nucleotide sequence ID" value="NZ_JAKGBZ010000110.1"/>
</dbReference>
<accession>A0ABS9E1P7</accession>
<proteinExistence type="predicted"/>
<gene>
    <name evidence="1" type="ORF">L2A60_20025</name>
</gene>
<dbReference type="Proteomes" id="UP001521209">
    <property type="component" value="Unassembled WGS sequence"/>
</dbReference>
<organism evidence="1 2">
    <name type="scientific">Acidiphilium iwatense</name>
    <dbReference type="NCBI Taxonomy" id="768198"/>
    <lineage>
        <taxon>Bacteria</taxon>
        <taxon>Pseudomonadati</taxon>
        <taxon>Pseudomonadota</taxon>
        <taxon>Alphaproteobacteria</taxon>
        <taxon>Acetobacterales</taxon>
        <taxon>Acidocellaceae</taxon>
        <taxon>Acidiphilium</taxon>
    </lineage>
</organism>
<name>A0ABS9E1P7_9PROT</name>
<comment type="caution">
    <text evidence="1">The sequence shown here is derived from an EMBL/GenBank/DDBJ whole genome shotgun (WGS) entry which is preliminary data.</text>
</comment>
<reference evidence="1 2" key="1">
    <citation type="submission" date="2022-01" db="EMBL/GenBank/DDBJ databases">
        <authorList>
            <person name="Won M."/>
            <person name="Kim S.-J."/>
            <person name="Kwon S.-W."/>
        </authorList>
    </citation>
    <scope>NUCLEOTIDE SEQUENCE [LARGE SCALE GENOMIC DNA]</scope>
    <source>
        <strain evidence="1 2">KCTC 23505</strain>
    </source>
</reference>
<keyword evidence="2" id="KW-1185">Reference proteome</keyword>
<evidence type="ECO:0000313" key="2">
    <source>
        <dbReference type="Proteomes" id="UP001521209"/>
    </source>
</evidence>